<evidence type="ECO:0000256" key="1">
    <source>
        <dbReference type="SAM" id="SignalP"/>
    </source>
</evidence>
<dbReference type="PROSITE" id="PS51257">
    <property type="entry name" value="PROKAR_LIPOPROTEIN"/>
    <property type="match status" value="1"/>
</dbReference>
<proteinExistence type="predicted"/>
<dbReference type="Proteomes" id="UP000295197">
    <property type="component" value="Unassembled WGS sequence"/>
</dbReference>
<feature type="signal peptide" evidence="1">
    <location>
        <begin position="1"/>
        <end position="22"/>
    </location>
</feature>
<organism evidence="2 3">
    <name type="scientific">Sphingobacterium alimentarium</name>
    <dbReference type="NCBI Taxonomy" id="797292"/>
    <lineage>
        <taxon>Bacteria</taxon>
        <taxon>Pseudomonadati</taxon>
        <taxon>Bacteroidota</taxon>
        <taxon>Sphingobacteriia</taxon>
        <taxon>Sphingobacteriales</taxon>
        <taxon>Sphingobacteriaceae</taxon>
        <taxon>Sphingobacterium</taxon>
    </lineage>
</organism>
<keyword evidence="1" id="KW-0732">Signal</keyword>
<keyword evidence="3" id="KW-1185">Reference proteome</keyword>
<accession>A0A4R3VQY8</accession>
<dbReference type="RefSeq" id="WP_132778425.1">
    <property type="nucleotide sequence ID" value="NZ_SMBZ01000038.1"/>
</dbReference>
<protein>
    <submittedName>
        <fullName evidence="2">Uncharacterized protein</fullName>
    </submittedName>
</protein>
<evidence type="ECO:0000313" key="2">
    <source>
        <dbReference type="EMBL" id="TCV09887.1"/>
    </source>
</evidence>
<gene>
    <name evidence="2" type="ORF">EDC17_103815</name>
</gene>
<comment type="caution">
    <text evidence="2">The sequence shown here is derived from an EMBL/GenBank/DDBJ whole genome shotgun (WGS) entry which is preliminary data.</text>
</comment>
<reference evidence="2 3" key="1">
    <citation type="submission" date="2019-03" db="EMBL/GenBank/DDBJ databases">
        <title>Genomic Encyclopedia of Type Strains, Phase IV (KMG-IV): sequencing the most valuable type-strain genomes for metagenomic binning, comparative biology and taxonomic classification.</title>
        <authorList>
            <person name="Goeker M."/>
        </authorList>
    </citation>
    <scope>NUCLEOTIDE SEQUENCE [LARGE SCALE GENOMIC DNA]</scope>
    <source>
        <strain evidence="2 3">DSM 22362</strain>
    </source>
</reference>
<name>A0A4R3VQY8_9SPHI</name>
<dbReference type="AlphaFoldDB" id="A0A4R3VQY8"/>
<evidence type="ECO:0000313" key="3">
    <source>
        <dbReference type="Proteomes" id="UP000295197"/>
    </source>
</evidence>
<sequence>MKKKRNLKSIVLIIGITSIMTACNNNDQKRGTEMIGQNNASIFPKGDRTPKEYFSGEAYLILYKIALSSSLLDVTNRSL</sequence>
<dbReference type="EMBL" id="SMBZ01000038">
    <property type="protein sequence ID" value="TCV09887.1"/>
    <property type="molecule type" value="Genomic_DNA"/>
</dbReference>
<feature type="chain" id="PRO_5020322847" evidence="1">
    <location>
        <begin position="23"/>
        <end position="79"/>
    </location>
</feature>